<keyword evidence="3" id="KW-0479">Metal-binding</keyword>
<evidence type="ECO:0000256" key="7">
    <source>
        <dbReference type="RuleBase" id="RU004175"/>
    </source>
</evidence>
<dbReference type="GO" id="GO:0051287">
    <property type="term" value="F:NAD binding"/>
    <property type="evidence" value="ECO:0007669"/>
    <property type="project" value="InterPro"/>
</dbReference>
<dbReference type="PIRSF" id="PIRSF000099">
    <property type="entry name" value="Histidinol_dh"/>
    <property type="match status" value="1"/>
</dbReference>
<dbReference type="PANTHER" id="PTHR21256">
    <property type="entry name" value="HISTIDINOL DEHYDROGENASE HDH"/>
    <property type="match status" value="1"/>
</dbReference>
<comment type="caution">
    <text evidence="8">The sequence shown here is derived from an EMBL/GenBank/DDBJ whole genome shotgun (WGS) entry which is preliminary data.</text>
</comment>
<keyword evidence="4" id="KW-0862">Zinc</keyword>
<dbReference type="GO" id="GO:0046872">
    <property type="term" value="F:metal ion binding"/>
    <property type="evidence" value="ECO:0007669"/>
    <property type="project" value="UniProtKB-KW"/>
</dbReference>
<dbReference type="GO" id="GO:0004399">
    <property type="term" value="F:histidinol dehydrogenase activity"/>
    <property type="evidence" value="ECO:0007669"/>
    <property type="project" value="InterPro"/>
</dbReference>
<feature type="active site" description="Proton acceptor" evidence="6">
    <location>
        <position position="318"/>
    </location>
</feature>
<evidence type="ECO:0000256" key="3">
    <source>
        <dbReference type="ARBA" id="ARBA00022723"/>
    </source>
</evidence>
<evidence type="ECO:0000256" key="2">
    <source>
        <dbReference type="ARBA" id="ARBA00010178"/>
    </source>
</evidence>
<evidence type="ECO:0000256" key="4">
    <source>
        <dbReference type="ARBA" id="ARBA00022833"/>
    </source>
</evidence>
<comment type="similarity">
    <text evidence="2 7">Belongs to the histidinol dehydrogenase family.</text>
</comment>
<feature type="non-terminal residue" evidence="8">
    <location>
        <position position="386"/>
    </location>
</feature>
<accession>A0A0R2XBM2</accession>
<protein>
    <recommendedName>
        <fullName evidence="10">Histidinol dehydrogenase</fullName>
    </recommendedName>
</protein>
<evidence type="ECO:0000256" key="5">
    <source>
        <dbReference type="ARBA" id="ARBA00023002"/>
    </source>
</evidence>
<dbReference type="PROSITE" id="PS00611">
    <property type="entry name" value="HISOL_DEHYDROGENASE"/>
    <property type="match status" value="1"/>
</dbReference>
<dbReference type="AlphaFoldDB" id="A0A0R2XBM2"/>
<dbReference type="Proteomes" id="UP000051220">
    <property type="component" value="Unassembled WGS sequence"/>
</dbReference>
<dbReference type="InterPro" id="IPR022695">
    <property type="entry name" value="Histidinol_DH_monofunct"/>
</dbReference>
<dbReference type="NCBIfam" id="TIGR00069">
    <property type="entry name" value="hisD"/>
    <property type="match status" value="1"/>
</dbReference>
<reference evidence="8 9" key="1">
    <citation type="submission" date="2015-10" db="EMBL/GenBank/DDBJ databases">
        <title>Metagenome-Assembled Genomes uncover a global brackish microbiome.</title>
        <authorList>
            <person name="Hugerth L.W."/>
            <person name="Larsson J."/>
            <person name="Alneberg J."/>
            <person name="Lindh M.V."/>
            <person name="Legrand C."/>
            <person name="Pinhassi J."/>
            <person name="Andersson A.F."/>
        </authorList>
    </citation>
    <scope>NUCLEOTIDE SEQUENCE [LARGE SCALE GENOMIC DNA]</scope>
    <source>
        <strain evidence="8">BACL9 MAG-120924-bin69</strain>
    </source>
</reference>
<evidence type="ECO:0000256" key="1">
    <source>
        <dbReference type="ARBA" id="ARBA00001947"/>
    </source>
</evidence>
<dbReference type="GO" id="GO:0005829">
    <property type="term" value="C:cytosol"/>
    <property type="evidence" value="ECO:0007669"/>
    <property type="project" value="TreeGrafter"/>
</dbReference>
<keyword evidence="5" id="KW-0560">Oxidoreductase</keyword>
<proteinExistence type="inferred from homology"/>
<dbReference type="PANTHER" id="PTHR21256:SF2">
    <property type="entry name" value="HISTIDINE BIOSYNTHESIS TRIFUNCTIONAL PROTEIN"/>
    <property type="match status" value="1"/>
</dbReference>
<evidence type="ECO:0008006" key="10">
    <source>
        <dbReference type="Google" id="ProtNLM"/>
    </source>
</evidence>
<dbReference type="GO" id="GO:0000105">
    <property type="term" value="P:L-histidine biosynthetic process"/>
    <property type="evidence" value="ECO:0007669"/>
    <property type="project" value="InterPro"/>
</dbReference>
<gene>
    <name evidence="8" type="ORF">ABS33_04865</name>
</gene>
<dbReference type="FunFam" id="3.40.50.1980:FF:000001">
    <property type="entry name" value="Histidinol dehydrogenase"/>
    <property type="match status" value="1"/>
</dbReference>
<evidence type="ECO:0000256" key="6">
    <source>
        <dbReference type="PIRSR" id="PIRSR000099-1"/>
    </source>
</evidence>
<dbReference type="PRINTS" id="PR00083">
    <property type="entry name" value="HOLDHDRGNASE"/>
</dbReference>
<evidence type="ECO:0000313" key="8">
    <source>
        <dbReference type="EMBL" id="KRP33343.1"/>
    </source>
</evidence>
<sequence>MKILDARGKVNAAWALRQLSRKALPDRKVRSVVERILGEVRRGGDAAVVKIHNRFAQKKIRQRDLRVRGKFRAPSAEVRRALALAEKNIADFAKATRPVAWRKRNGQGAITGENFPALGRVGVYVPGGTAPLVSTTLMTVVLARVAGVKEIVACTPGPVNPVLGWALQKAGATEIYQVGGAQAVAAMAFGTETIRPVEKICGPGSAWVVEAKRQVFGMVGIDLLPGPSEIAVIADETARPAWVAADLVAQAEHGPGSQIFFLTPSMKVLGRVLAEVLSQSSRQPRAGYLRDVLKKGASLVWTKDLAQAVELAEAIAPEHLSLQCRGAKKIAEKIRCAGGVFIGNFSAVALGDYVAGPSHTLPTGGAGRAFAGLRVEDFVKRVSVVE</sequence>
<comment type="cofactor">
    <cofactor evidence="1">
        <name>Zn(2+)</name>
        <dbReference type="ChEBI" id="CHEBI:29105"/>
    </cofactor>
</comment>
<organism evidence="8 9">
    <name type="scientific">Verrucomicrobia subdivision 6 bacterium BACL9 MAG-120924-bin69</name>
    <dbReference type="NCBI Taxonomy" id="1655635"/>
    <lineage>
        <taxon>Bacteria</taxon>
        <taxon>Pseudomonadati</taxon>
        <taxon>Verrucomicrobiota</taxon>
        <taxon>Verrucomicrobiia</taxon>
        <taxon>Verrucomicrobiales</taxon>
        <taxon>Verrucomicrobia subdivision 6</taxon>
    </lineage>
</organism>
<dbReference type="CDD" id="cd06572">
    <property type="entry name" value="Histidinol_dh"/>
    <property type="match status" value="1"/>
</dbReference>
<dbReference type="Pfam" id="PF00815">
    <property type="entry name" value="Histidinol_dh"/>
    <property type="match status" value="1"/>
</dbReference>
<name>A0A0R2XBM2_9BACT</name>
<dbReference type="Gene3D" id="1.20.5.1300">
    <property type="match status" value="1"/>
</dbReference>
<dbReference type="SUPFAM" id="SSF53720">
    <property type="entry name" value="ALDH-like"/>
    <property type="match status" value="1"/>
</dbReference>
<dbReference type="InterPro" id="IPR016161">
    <property type="entry name" value="Ald_DH/histidinol_DH"/>
</dbReference>
<dbReference type="InterPro" id="IPR001692">
    <property type="entry name" value="Histidinol_DH_CS"/>
</dbReference>
<dbReference type="InterPro" id="IPR012131">
    <property type="entry name" value="Hstdl_DH"/>
</dbReference>
<dbReference type="Gene3D" id="3.40.50.1980">
    <property type="entry name" value="Nitrogenase molybdenum iron protein domain"/>
    <property type="match status" value="2"/>
</dbReference>
<dbReference type="EMBL" id="LIDN01000148">
    <property type="protein sequence ID" value="KRP33343.1"/>
    <property type="molecule type" value="Genomic_DNA"/>
</dbReference>
<evidence type="ECO:0000313" key="9">
    <source>
        <dbReference type="Proteomes" id="UP000051220"/>
    </source>
</evidence>
<feature type="active site" description="Proton acceptor" evidence="6">
    <location>
        <position position="319"/>
    </location>
</feature>